<dbReference type="AlphaFoldDB" id="A0AAP2CK08"/>
<proteinExistence type="predicted"/>
<dbReference type="SUPFAM" id="SSF143880">
    <property type="entry name" value="NE0471 N-terminal domain-like"/>
    <property type="match status" value="1"/>
</dbReference>
<dbReference type="InterPro" id="IPR018841">
    <property type="entry name" value="DUF2442"/>
</dbReference>
<comment type="caution">
    <text evidence="1">The sequence shown here is derived from an EMBL/GenBank/DDBJ whole genome shotgun (WGS) entry which is preliminary data.</text>
</comment>
<dbReference type="Pfam" id="PF10387">
    <property type="entry name" value="DUF2442"/>
    <property type="match status" value="1"/>
</dbReference>
<reference evidence="1 2" key="1">
    <citation type="submission" date="2021-05" db="EMBL/GenBank/DDBJ databases">
        <authorList>
            <person name="Zhang Z.D."/>
            <person name="Osman G."/>
        </authorList>
    </citation>
    <scope>NUCLEOTIDE SEQUENCE [LARGE SCALE GENOMIC DNA]</scope>
    <source>
        <strain evidence="1 2">KCTC 32217</strain>
    </source>
</reference>
<dbReference type="EMBL" id="JAHCMY010000014">
    <property type="protein sequence ID" value="MBS9525572.1"/>
    <property type="molecule type" value="Genomic_DNA"/>
</dbReference>
<organism evidence="1 2">
    <name type="scientific">Litoribacter ruber</name>
    <dbReference type="NCBI Taxonomy" id="702568"/>
    <lineage>
        <taxon>Bacteria</taxon>
        <taxon>Pseudomonadati</taxon>
        <taxon>Bacteroidota</taxon>
        <taxon>Cytophagia</taxon>
        <taxon>Cytophagales</taxon>
        <taxon>Cyclobacteriaceae</taxon>
        <taxon>Litoribacter</taxon>
    </lineage>
</organism>
<protein>
    <submittedName>
        <fullName evidence="1">DUF2442 domain-containing protein</fullName>
    </submittedName>
</protein>
<name>A0AAP2CK08_9BACT</name>
<keyword evidence="2" id="KW-1185">Reference proteome</keyword>
<dbReference type="Gene3D" id="3.30.2020.10">
    <property type="entry name" value="NE0471-like N-terminal domain"/>
    <property type="match status" value="1"/>
</dbReference>
<dbReference type="Proteomes" id="UP001319104">
    <property type="component" value="Unassembled WGS sequence"/>
</dbReference>
<evidence type="ECO:0000313" key="2">
    <source>
        <dbReference type="Proteomes" id="UP001319104"/>
    </source>
</evidence>
<accession>A0AAP2CK08</accession>
<evidence type="ECO:0000313" key="1">
    <source>
        <dbReference type="EMBL" id="MBS9525572.1"/>
    </source>
</evidence>
<sequence length="96" mass="11236">MKISVDYINEVQSQEQLKISSAKYLADYVIRLKFNNGAEKLVDFKAFLCKSTHPSIKKYLNEKEFSAFDIVDGNLNWNDHDLIFPIWDLYNEKIDG</sequence>
<dbReference type="RefSeq" id="WP_213946431.1">
    <property type="nucleotide sequence ID" value="NZ_JAHCMY010000014.1"/>
</dbReference>
<dbReference type="InterPro" id="IPR036782">
    <property type="entry name" value="NE0471-like_N"/>
</dbReference>
<gene>
    <name evidence="1" type="ORF">KI659_16260</name>
</gene>